<accession>A0A7U6GGD5</accession>
<organism evidence="1 2">
    <name type="scientific">Thiolapillus brandeum</name>
    <dbReference type="NCBI Taxonomy" id="1076588"/>
    <lineage>
        <taxon>Bacteria</taxon>
        <taxon>Pseudomonadati</taxon>
        <taxon>Pseudomonadota</taxon>
        <taxon>Gammaproteobacteria</taxon>
        <taxon>Chromatiales</taxon>
        <taxon>Sedimenticolaceae</taxon>
        <taxon>Thiolapillus</taxon>
    </lineage>
</organism>
<proteinExistence type="predicted"/>
<dbReference type="OrthoDB" id="6399719at2"/>
<protein>
    <submittedName>
        <fullName evidence="1">Uncharacterized protein</fullName>
    </submittedName>
</protein>
<keyword evidence="2" id="KW-1185">Reference proteome</keyword>
<gene>
    <name evidence="1" type="ORF">TBH_C0195</name>
</gene>
<dbReference type="EMBL" id="AP012273">
    <property type="protein sequence ID" value="BAO43143.1"/>
    <property type="molecule type" value="Genomic_DNA"/>
</dbReference>
<evidence type="ECO:0000313" key="1">
    <source>
        <dbReference type="EMBL" id="BAO43143.1"/>
    </source>
</evidence>
<dbReference type="KEGG" id="tbn:TBH_C0195"/>
<name>A0A7U6GGD5_9GAMM</name>
<dbReference type="AlphaFoldDB" id="A0A7U6GGD5"/>
<evidence type="ECO:0000313" key="2">
    <source>
        <dbReference type="Proteomes" id="UP000031631"/>
    </source>
</evidence>
<reference evidence="1 2" key="1">
    <citation type="journal article" date="2014" name="PLoS ONE">
        <title>Physiological and genomic features of a novel sulfur-oxidizing gammaproteobacterium belonging to a previously uncultivated symbiotic lineage isolated from a hydrothermal vent.</title>
        <authorList>
            <person name="Nunoura T."/>
            <person name="Takaki Y."/>
            <person name="Kazama H."/>
            <person name="Kakuta J."/>
            <person name="Shimamura S."/>
            <person name="Makita H."/>
            <person name="Hirai M."/>
            <person name="Miyazaki M."/>
            <person name="Takai K."/>
        </authorList>
    </citation>
    <scope>NUCLEOTIDE SEQUENCE [LARGE SCALE GENOMIC DNA]</scope>
    <source>
        <strain evidence="1 2">Hiromi1</strain>
    </source>
</reference>
<dbReference type="Proteomes" id="UP000031631">
    <property type="component" value="Chromosome"/>
</dbReference>
<sequence length="155" mass="18009">MKKTIDIPLELFDRLAEHAQGFEGPSDVIERLLDVYEKTKASETKIPKDNHEERPLSPSSTPFVQYGKLDIQFYPPDLVQFKAFLLRKRRAWVLLHKQGGVKELHEWHAYRFTERSDVLGNLRSGYLRSWREKGIVKAEIAIDKSDLSSVPSHYS</sequence>
<dbReference type="RefSeq" id="WP_144375101.1">
    <property type="nucleotide sequence ID" value="NZ_AP012273.1"/>
</dbReference>